<dbReference type="EMBL" id="CM039437">
    <property type="protein sequence ID" value="KAI4305422.1"/>
    <property type="molecule type" value="Genomic_DNA"/>
</dbReference>
<sequence>MDNTLGWGSILFSITFFLAISNKQSLCDANANGDDRKVYIIYMGSLPEESYSPSSHHLSMLQHVVGDNFVASSSLVRSYTRSFNGFAAKLTKSESFNDKGFGPIPKKWKGECAGGRNFTCNKKIIGARSYGENLTMEYRSARDDDGHGNHTASTAAGNEVRDASFYGLARGTARGGAPFGRIAAYKVCNPDCDDANILAAYDDAIADGVDIITISLGALLPFDFIDDSIAIG</sequence>
<proteinExistence type="predicted"/>
<reference evidence="1 2" key="1">
    <citation type="journal article" date="2022" name="DNA Res.">
        <title>Chromosomal-level genome assembly of the orchid tree Bauhinia variegata (Leguminosae; Cercidoideae) supports the allotetraploid origin hypothesis of Bauhinia.</title>
        <authorList>
            <person name="Zhong Y."/>
            <person name="Chen Y."/>
            <person name="Zheng D."/>
            <person name="Pang J."/>
            <person name="Liu Y."/>
            <person name="Luo S."/>
            <person name="Meng S."/>
            <person name="Qian L."/>
            <person name="Wei D."/>
            <person name="Dai S."/>
            <person name="Zhou R."/>
        </authorList>
    </citation>
    <scope>NUCLEOTIDE SEQUENCE [LARGE SCALE GENOMIC DNA]</scope>
    <source>
        <strain evidence="1">BV-YZ2020</strain>
    </source>
</reference>
<comment type="caution">
    <text evidence="1">The sequence shown here is derived from an EMBL/GenBank/DDBJ whole genome shotgun (WGS) entry which is preliminary data.</text>
</comment>
<evidence type="ECO:0000313" key="1">
    <source>
        <dbReference type="EMBL" id="KAI4305422.1"/>
    </source>
</evidence>
<name>A0ACB9L7J2_BAUVA</name>
<protein>
    <submittedName>
        <fullName evidence="1">Uncharacterized protein</fullName>
    </submittedName>
</protein>
<evidence type="ECO:0000313" key="2">
    <source>
        <dbReference type="Proteomes" id="UP000828941"/>
    </source>
</evidence>
<dbReference type="Proteomes" id="UP000828941">
    <property type="component" value="Chromosome 12"/>
</dbReference>
<organism evidence="1 2">
    <name type="scientific">Bauhinia variegata</name>
    <name type="common">Purple orchid tree</name>
    <name type="synonym">Phanera variegata</name>
    <dbReference type="NCBI Taxonomy" id="167791"/>
    <lineage>
        <taxon>Eukaryota</taxon>
        <taxon>Viridiplantae</taxon>
        <taxon>Streptophyta</taxon>
        <taxon>Embryophyta</taxon>
        <taxon>Tracheophyta</taxon>
        <taxon>Spermatophyta</taxon>
        <taxon>Magnoliopsida</taxon>
        <taxon>eudicotyledons</taxon>
        <taxon>Gunneridae</taxon>
        <taxon>Pentapetalae</taxon>
        <taxon>rosids</taxon>
        <taxon>fabids</taxon>
        <taxon>Fabales</taxon>
        <taxon>Fabaceae</taxon>
        <taxon>Cercidoideae</taxon>
        <taxon>Cercideae</taxon>
        <taxon>Bauhiniinae</taxon>
        <taxon>Bauhinia</taxon>
    </lineage>
</organism>
<gene>
    <name evidence="1" type="ORF">L6164_028790</name>
</gene>
<accession>A0ACB9L7J2</accession>
<keyword evidence="2" id="KW-1185">Reference proteome</keyword>